<accession>A0A7X8TSM1</accession>
<keyword evidence="2" id="KW-1185">Reference proteome</keyword>
<dbReference type="EMBL" id="JABAIK010000015">
    <property type="protein sequence ID" value="NLS14055.1"/>
    <property type="molecule type" value="Genomic_DNA"/>
</dbReference>
<reference evidence="1 2" key="1">
    <citation type="submission" date="2020-04" db="EMBL/GenBank/DDBJ databases">
        <title>Vibrio sp. SM6, a novel species isolated from seawater.</title>
        <authorList>
            <person name="Wang X."/>
        </authorList>
    </citation>
    <scope>NUCLEOTIDE SEQUENCE [LARGE SCALE GENOMIC DNA]</scope>
    <source>
        <strain evidence="1 2">SM6</strain>
    </source>
</reference>
<name>A0A7X8TSM1_9VIBR</name>
<dbReference type="RefSeq" id="WP_168837153.1">
    <property type="nucleotide sequence ID" value="NZ_JABAIK010000015.1"/>
</dbReference>
<gene>
    <name evidence="1" type="ORF">HGP28_14265</name>
</gene>
<evidence type="ECO:0000313" key="1">
    <source>
        <dbReference type="EMBL" id="NLS14055.1"/>
    </source>
</evidence>
<sequence>MSFNNYWEKLKEKNTKVTSLEELVRYKKRSIIVPAGLPFKVNKGSLCMRGYNNRFYLDESSN</sequence>
<proteinExistence type="predicted"/>
<protein>
    <submittedName>
        <fullName evidence="1">Uncharacterized protein</fullName>
    </submittedName>
</protein>
<comment type="caution">
    <text evidence="1">The sequence shown here is derived from an EMBL/GenBank/DDBJ whole genome shotgun (WGS) entry which is preliminary data.</text>
</comment>
<dbReference type="AlphaFoldDB" id="A0A7X8TSM1"/>
<evidence type="ECO:0000313" key="2">
    <source>
        <dbReference type="Proteomes" id="UP000535589"/>
    </source>
</evidence>
<organism evidence="1 2">
    <name type="scientific">Vibrio agarilyticus</name>
    <dbReference type="NCBI Taxonomy" id="2726741"/>
    <lineage>
        <taxon>Bacteria</taxon>
        <taxon>Pseudomonadati</taxon>
        <taxon>Pseudomonadota</taxon>
        <taxon>Gammaproteobacteria</taxon>
        <taxon>Vibrionales</taxon>
        <taxon>Vibrionaceae</taxon>
        <taxon>Vibrio</taxon>
    </lineage>
</organism>
<dbReference type="Proteomes" id="UP000535589">
    <property type="component" value="Unassembled WGS sequence"/>
</dbReference>